<evidence type="ECO:0000256" key="4">
    <source>
        <dbReference type="ARBA" id="ARBA00023295"/>
    </source>
</evidence>
<evidence type="ECO:0000259" key="7">
    <source>
        <dbReference type="PROSITE" id="PS50883"/>
    </source>
</evidence>
<dbReference type="Gene3D" id="2.60.40.1110">
    <property type="match status" value="1"/>
</dbReference>
<evidence type="ECO:0000313" key="9">
    <source>
        <dbReference type="EMBL" id="RQP23196.1"/>
    </source>
</evidence>
<dbReference type="Gene3D" id="3.20.20.450">
    <property type="entry name" value="EAL domain"/>
    <property type="match status" value="1"/>
</dbReference>
<dbReference type="AlphaFoldDB" id="A0A3N7HPX8"/>
<keyword evidence="5" id="KW-1133">Transmembrane helix</keyword>
<dbReference type="Proteomes" id="UP000267464">
    <property type="component" value="Unassembled WGS sequence"/>
</dbReference>
<dbReference type="EMBL" id="QUSW01000005">
    <property type="protein sequence ID" value="RQP23196.1"/>
    <property type="molecule type" value="Genomic_DNA"/>
</dbReference>
<keyword evidence="4" id="KW-0326">Glycosidase</keyword>
<sequence>MTPAVPSFPHRRFLATVLLCLAWLLAFTPAHAADGSTIRIHFHRENNDYAGWGLHVWGAGLVLPHSVSWDRPLEPAGVDAFGIYFDVGVEPHVKDFNFILHRGDYKSTLRDMAVDLTRHGSEIWMLDDSDTIFTTPPEIGHAFTLGVQAEQRRHQVWWWVGGAGAVGLVVLAFVWRVARRRVAGAREELAANMKLLLQTQEELRAQGERMKAGSADELTGLPTRGALHQGLAQAIARASRDGGQVAVVFVDLDGFKQVNDTAGHDAGDEVLRTVARRLRAALRGSDVVARVGGDEFVAVIESFDSAAQVFKVGRKLVRAAAEPIPVGEQSHQIGASVGIALFPGDGADAASLLKAADDAMYDIKRGGKNGCRFVDAARQTQLERQLALEEGLRASLDQDRLSLTAQPLVELPGGRRWGDQASAVWVHDGLPQNAQAVVGACDDPALATALDRWLLSSACRHAARQVEGGCVAVELSGATSEMAAQVRETLAEHGLPPQRLLLWFPARLLADGQVGAETLLRLRSHGVRVGYTGVSEADVSLQRFVAAPIDMLRIEASVRRNEALGTGYVRALAALGAQCGFSVAVTGLASDDDRRWAEGCGCSFGTGPACVPAAVAPRPQPAAVSPR</sequence>
<dbReference type="InterPro" id="IPR013784">
    <property type="entry name" value="Carb-bd-like_fold"/>
</dbReference>
<dbReference type="SUPFAM" id="SSF141868">
    <property type="entry name" value="EAL domain-like"/>
    <property type="match status" value="1"/>
</dbReference>
<protein>
    <submittedName>
        <fullName evidence="9">Diguanylate cyclase</fullName>
    </submittedName>
</protein>
<evidence type="ECO:0000256" key="3">
    <source>
        <dbReference type="ARBA" id="ARBA00022801"/>
    </source>
</evidence>
<keyword evidence="5" id="KW-0472">Membrane</keyword>
<name>A0A3N7HPX8_9BURK</name>
<dbReference type="SMART" id="SM00052">
    <property type="entry name" value="EAL"/>
    <property type="match status" value="1"/>
</dbReference>
<dbReference type="CDD" id="cd01949">
    <property type="entry name" value="GGDEF"/>
    <property type="match status" value="1"/>
</dbReference>
<dbReference type="PROSITE" id="PS50887">
    <property type="entry name" value="GGDEF"/>
    <property type="match status" value="1"/>
</dbReference>
<feature type="domain" description="GGDEF" evidence="8">
    <location>
        <begin position="243"/>
        <end position="376"/>
    </location>
</feature>
<dbReference type="InterPro" id="IPR052155">
    <property type="entry name" value="Biofilm_reg_signaling"/>
</dbReference>
<dbReference type="InterPro" id="IPR029787">
    <property type="entry name" value="Nucleotide_cyclase"/>
</dbReference>
<keyword evidence="3" id="KW-0378">Hydrolase</keyword>
<dbReference type="PANTHER" id="PTHR44757">
    <property type="entry name" value="DIGUANYLATE CYCLASE DGCP"/>
    <property type="match status" value="1"/>
</dbReference>
<dbReference type="Pfam" id="PF00990">
    <property type="entry name" value="GGDEF"/>
    <property type="match status" value="1"/>
</dbReference>
<feature type="domain" description="EAL" evidence="7">
    <location>
        <begin position="385"/>
        <end position="627"/>
    </location>
</feature>
<organism evidence="9 10">
    <name type="scientific">Piscinibacter terrae</name>
    <dbReference type="NCBI Taxonomy" id="2496871"/>
    <lineage>
        <taxon>Bacteria</taxon>
        <taxon>Pseudomonadati</taxon>
        <taxon>Pseudomonadota</taxon>
        <taxon>Betaproteobacteria</taxon>
        <taxon>Burkholderiales</taxon>
        <taxon>Sphaerotilaceae</taxon>
        <taxon>Piscinibacter</taxon>
    </lineage>
</organism>
<reference evidence="9 10" key="1">
    <citation type="submission" date="2018-08" db="EMBL/GenBank/DDBJ databases">
        <authorList>
            <person name="Khan S.A."/>
            <person name="Jeon C.O."/>
            <person name="Chun B.H."/>
            <person name="Jeong S.E."/>
        </authorList>
    </citation>
    <scope>NUCLEOTIDE SEQUENCE [LARGE SCALE GENOMIC DNA]</scope>
    <source>
        <strain evidence="9 10">S-16</strain>
    </source>
</reference>
<dbReference type="PROSITE" id="PS50883">
    <property type="entry name" value="EAL"/>
    <property type="match status" value="1"/>
</dbReference>
<dbReference type="InterPro" id="IPR001633">
    <property type="entry name" value="EAL_dom"/>
</dbReference>
<dbReference type="Pfam" id="PF00563">
    <property type="entry name" value="EAL"/>
    <property type="match status" value="1"/>
</dbReference>
<dbReference type="InterPro" id="IPR043128">
    <property type="entry name" value="Rev_trsase/Diguanyl_cyclase"/>
</dbReference>
<comment type="caution">
    <text evidence="9">The sequence shown here is derived from an EMBL/GenBank/DDBJ whole genome shotgun (WGS) entry which is preliminary data.</text>
</comment>
<dbReference type="SUPFAM" id="SSF49452">
    <property type="entry name" value="Starch-binding domain-like"/>
    <property type="match status" value="1"/>
</dbReference>
<dbReference type="GO" id="GO:0016798">
    <property type="term" value="F:hydrolase activity, acting on glycosyl bonds"/>
    <property type="evidence" value="ECO:0007669"/>
    <property type="project" value="UniProtKB-KW"/>
</dbReference>
<feature type="transmembrane region" description="Helical" evidence="5">
    <location>
        <begin position="156"/>
        <end position="178"/>
    </location>
</feature>
<keyword evidence="2 6" id="KW-0732">Signal</keyword>
<keyword evidence="10" id="KW-1185">Reference proteome</keyword>
<dbReference type="GO" id="GO:0005975">
    <property type="term" value="P:carbohydrate metabolic process"/>
    <property type="evidence" value="ECO:0007669"/>
    <property type="project" value="InterPro"/>
</dbReference>
<dbReference type="InterPro" id="IPR000160">
    <property type="entry name" value="GGDEF_dom"/>
</dbReference>
<evidence type="ECO:0000256" key="6">
    <source>
        <dbReference type="SAM" id="SignalP"/>
    </source>
</evidence>
<comment type="similarity">
    <text evidence="1">Belongs to the glycosyl hydrolase 13 family.</text>
</comment>
<keyword evidence="5" id="KW-0812">Transmembrane</keyword>
<feature type="chain" id="PRO_5017944985" evidence="6">
    <location>
        <begin position="33"/>
        <end position="627"/>
    </location>
</feature>
<dbReference type="CDD" id="cd10315">
    <property type="entry name" value="CBM41_pullulanase"/>
    <property type="match status" value="1"/>
</dbReference>
<dbReference type="PANTHER" id="PTHR44757:SF2">
    <property type="entry name" value="BIOFILM ARCHITECTURE MAINTENANCE PROTEIN MBAA"/>
    <property type="match status" value="1"/>
</dbReference>
<feature type="signal peptide" evidence="6">
    <location>
        <begin position="1"/>
        <end position="32"/>
    </location>
</feature>
<gene>
    <name evidence="9" type="ORF">DZC73_18980</name>
</gene>
<evidence type="ECO:0000256" key="1">
    <source>
        <dbReference type="ARBA" id="ARBA00008061"/>
    </source>
</evidence>
<dbReference type="SUPFAM" id="SSF55073">
    <property type="entry name" value="Nucleotide cyclase"/>
    <property type="match status" value="1"/>
</dbReference>
<dbReference type="InterPro" id="IPR005323">
    <property type="entry name" value="CBM41_pullulanase"/>
</dbReference>
<dbReference type="Pfam" id="PF03714">
    <property type="entry name" value="PUD"/>
    <property type="match status" value="1"/>
</dbReference>
<dbReference type="GO" id="GO:0030246">
    <property type="term" value="F:carbohydrate binding"/>
    <property type="evidence" value="ECO:0007669"/>
    <property type="project" value="InterPro"/>
</dbReference>
<reference evidence="9 10" key="2">
    <citation type="submission" date="2018-12" db="EMBL/GenBank/DDBJ databases">
        <title>Rhizobacter gummiphilus sp. nov., a rubber-degrading bacterium isolated from the soil of a botanical garden in Japan.</title>
        <authorList>
            <person name="Shunsuke S.S."/>
        </authorList>
    </citation>
    <scope>NUCLEOTIDE SEQUENCE [LARGE SCALE GENOMIC DNA]</scope>
    <source>
        <strain evidence="9 10">S-16</strain>
    </source>
</reference>
<accession>A0A3N7HPX8</accession>
<dbReference type="InterPro" id="IPR035919">
    <property type="entry name" value="EAL_sf"/>
</dbReference>
<evidence type="ECO:0000313" key="10">
    <source>
        <dbReference type="Proteomes" id="UP000267464"/>
    </source>
</evidence>
<dbReference type="NCBIfam" id="TIGR00254">
    <property type="entry name" value="GGDEF"/>
    <property type="match status" value="1"/>
</dbReference>
<dbReference type="SMART" id="SM00267">
    <property type="entry name" value="GGDEF"/>
    <property type="match status" value="1"/>
</dbReference>
<evidence type="ECO:0000256" key="5">
    <source>
        <dbReference type="SAM" id="Phobius"/>
    </source>
</evidence>
<proteinExistence type="inferred from homology"/>
<evidence type="ECO:0000256" key="2">
    <source>
        <dbReference type="ARBA" id="ARBA00022729"/>
    </source>
</evidence>
<dbReference type="Gene3D" id="3.30.70.270">
    <property type="match status" value="1"/>
</dbReference>
<evidence type="ECO:0000259" key="8">
    <source>
        <dbReference type="PROSITE" id="PS50887"/>
    </source>
</evidence>
<dbReference type="CDD" id="cd01948">
    <property type="entry name" value="EAL"/>
    <property type="match status" value="1"/>
</dbReference>